<dbReference type="Gene3D" id="1.10.8.710">
    <property type="match status" value="1"/>
</dbReference>
<dbReference type="GO" id="GO:0005524">
    <property type="term" value="F:ATP binding"/>
    <property type="evidence" value="ECO:0007669"/>
    <property type="project" value="UniProtKB-KW"/>
</dbReference>
<dbReference type="Pfam" id="PF17857">
    <property type="entry name" value="AAA_lid_1"/>
    <property type="match status" value="1"/>
</dbReference>
<dbReference type="FunFam" id="1.10.8.710:FF:000001">
    <property type="entry name" value="Dynein axonemal heavy chain 2"/>
    <property type="match status" value="1"/>
</dbReference>
<dbReference type="PANTHER" id="PTHR45703">
    <property type="entry name" value="DYNEIN HEAVY CHAIN"/>
    <property type="match status" value="1"/>
</dbReference>
<dbReference type="InterPro" id="IPR004273">
    <property type="entry name" value="Dynein_heavy_D6_P-loop"/>
</dbReference>
<dbReference type="InterPro" id="IPR042219">
    <property type="entry name" value="AAA_lid_11_sf"/>
</dbReference>
<dbReference type="InterPro" id="IPR035706">
    <property type="entry name" value="AAA_9"/>
</dbReference>
<dbReference type="InterPro" id="IPR043157">
    <property type="entry name" value="Dynein_AAA1S"/>
</dbReference>
<dbReference type="GO" id="GO:0051959">
    <property type="term" value="F:dynein light intermediate chain binding"/>
    <property type="evidence" value="ECO:0007669"/>
    <property type="project" value="InterPro"/>
</dbReference>
<dbReference type="FunFam" id="1.20.920.30:FF:000009">
    <property type="entry name" value="Dynein heavy chain 9"/>
    <property type="match status" value="1"/>
</dbReference>
<dbReference type="Pfam" id="PF12781">
    <property type="entry name" value="AAA_9"/>
    <property type="match status" value="1"/>
</dbReference>
<dbReference type="FunFam" id="3.10.490.20:FF:000008">
    <property type="entry name" value="dynein heavy chain 2, axonemal"/>
    <property type="match status" value="1"/>
</dbReference>
<evidence type="ECO:0000313" key="21">
    <source>
        <dbReference type="EMBL" id="GAX77700.1"/>
    </source>
</evidence>
<evidence type="ECO:0000256" key="13">
    <source>
        <dbReference type="ARBA" id="ARBA00023175"/>
    </source>
</evidence>
<keyword evidence="8" id="KW-0067">ATP-binding</keyword>
<dbReference type="GO" id="GO:0045505">
    <property type="term" value="F:dynein intermediate chain binding"/>
    <property type="evidence" value="ECO:0007669"/>
    <property type="project" value="InterPro"/>
</dbReference>
<dbReference type="STRING" id="1157962.A0A250X4L5"/>
<comment type="subcellular location">
    <subcellularLocation>
        <location evidence="1">Cytoplasm</location>
        <location evidence="1">Cytoskeleton</location>
        <location evidence="1">Flagellum axoneme</location>
    </subcellularLocation>
</comment>
<dbReference type="InterPro" id="IPR024743">
    <property type="entry name" value="Dynein_HC_stalk"/>
</dbReference>
<feature type="domain" description="AAA+ ATPase" evidence="20">
    <location>
        <begin position="2470"/>
        <end position="2637"/>
    </location>
</feature>
<name>A0A250X4L5_9CHLO</name>
<dbReference type="Pfam" id="PF18199">
    <property type="entry name" value="Dynein_C"/>
    <property type="match status" value="1"/>
</dbReference>
<keyword evidence="3" id="KW-0963">Cytoplasm</keyword>
<dbReference type="Pfam" id="PF12780">
    <property type="entry name" value="AAA_8"/>
    <property type="match status" value="2"/>
</dbReference>
<dbReference type="InterPro" id="IPR041589">
    <property type="entry name" value="DNAH3_AAA_lid_1"/>
</dbReference>
<evidence type="ECO:0000256" key="16">
    <source>
        <dbReference type="ARBA" id="ARBA00054075"/>
    </source>
</evidence>
<dbReference type="InterPro" id="IPR024317">
    <property type="entry name" value="Dynein_heavy_chain_D4_dom"/>
</dbReference>
<dbReference type="GO" id="GO:0060294">
    <property type="term" value="P:cilium movement involved in cell motility"/>
    <property type="evidence" value="ECO:0007669"/>
    <property type="project" value="UniProtKB-ARBA"/>
</dbReference>
<evidence type="ECO:0000256" key="15">
    <source>
        <dbReference type="ARBA" id="ARBA00023273"/>
    </source>
</evidence>
<dbReference type="FunFam" id="1.20.58.1120:FF:000001">
    <property type="entry name" value="dynein heavy chain 2, axonemal"/>
    <property type="match status" value="1"/>
</dbReference>
<sequence>MAEEREEKEFKLQLGNKAQQQQIALSADPACIEWIQRKLQLLHPLESSPSRKDIDDPAEWVLSLWDENVHSTLASQFLMSVKSSHMFAVLENTASMSPKLTLQLGIPRSFEAMAYFVREPSKFVTKENINETVLFGSLRGGDALHSLLQNMSGLYVPVVLGNNSWPETVRADFTAQLHKFMATLTETVYEARGKTILYIPQEDYGDAKSSAKQKDLVQRLESIIIHWTRQIKEVVNQQDSQDSSEHSGPLSEIEFWRERSVDLSGIRNQLDDPNVTHIVAVLEQAKSSYLAPFLNLRNLIHREAVAAGDNLKFLLCLEDPCKALATAHPEQIPVLLPPILSCVRMVWNISRFYNTPERVTVLLRKLSNEIITRCCAVIDLPAVFTGAVDDVMMSLRQSIEAGDRWKELYKSTAKAISSRTPCPWDFDVSSIFAHIDAFLQRCNDLLEVCQAQRQFASSTPLPIFGGTKGPEIHKSIVDIQDSFQRLVSNLRSLSYDILDVKATRWHDDFNMFKSGVKDLEVMFTNVIQIACDCQPCLLSRAELLESFELMAKREFVRRFVEKKTSEFFNLFNAEINTVKKLFDSVRRSPPKSPILPKYAGAARYAMNLLRRLEAIHKDISAVRFMLPPVSEADEVFAAYELAHASIEQFIHNTHSEWFHTIEAGIEKELHANLLAVDKASGGLLSMNFHKDLLSMGQEVHNWERMRMAVPYIAMEINAQRDKYRILRDNIIMVVRDYNKILTTLDKEERRLFHDRIRMLDRRIMPGVSKLNWIADKMSLEFYYKEARKSCRDADVYVTDFKAAHTRIAAICKGISELVLVNVEKKKIYQQSEFQDLQAAHHDMMREKLVHAVDEIRTVMSSIYEIFRSDSEEVQREWIKFTQKVDKKMEEALRYTIKKSLQELSRVLNGDNKTEVTPIFHVTMVLAQGRVQLSPDVNSMLDMIHKVSRNLIVVIQAVPRLALQLTDKQMKDMQDAGMPLPKPPPSMYEIISSDEEAVLKTMMQITGGITTIVDKVQAFLTYWEKKYKHMWEVDKEAYIRRYEKAQKPLSSFETDIQRYLQQQEEVQGEETTSNMRFLRIDCGPLKQTLVMHCEGWVQKFTSLLMNLAASEIRSLHDYFKVSKEQLSMQPSSLDQLAEVVNLHRRLLEEKSKTIARFDPLREKYRVLEKFEVQIPDDQTVLLDSLDAEWIKFQGMLDEAAGRLEKYKDNFREKVKSLLDSFLKEVSNVSDEFFKEAPLNHENTTAVDALKFVNVTKQQLADCRKRASELKAGMDIFNIPQPSYKELAAVDKDADLLEKIWSMVKEWQDLYSGWKDGAFTDIKVEEMEEAAIRLGKNVTKMGRDIKHWPMWSWIKDLIDAFKRTMPLITDLRNPAMRPRHWDSLMDEIGSRFDPTSPSFTLDSIVQLRLDQQVDFIAEISVNATKELAIENNIKTIASTWTTLDLDMVEYKATFKLRSTEEIFGALEENIVTLSTMKASKYFVVFEKEISYWEKTLSHISETIEIILQVQRNWMYLENIFIGSEDIRKQLPQESIMFEAVHNTFIKYMKTLASTKNCLQATTAPGNLETFQDMDAKLEKIQKSLENYLENKRQQFPRFYFLSSDDLLEILGQAKDPMNVQPHLKKCFEGMKKLDMSLPGEDRKQHVSVGITSPDGEYLPLLAPVVTEGRPEEWLNRVEDAMFATTKKHLYKVLEDSKVVKKEKWVKDNQGQMIITAGQIVWTHECEKALSDGENARKSVKLLKKKWVSYLNKLVAVTRSKLNKIERNKVVSLITIEVHARDVIDKLAKANCSSVNDFEWVGQLRFYWDRDLNDCVVKQVLSIFVYGYEYQGNNGRLVITPLTDRCYMTLGAALFTRRGGNPLGPAGTGKTETVKDFGKALARYVIVFNCSDGVDFKMTGKMLSGLAQTGAWACLDEFNRIEVEVLSVVATQIATVMQAIKEGKKRFLFMGQEIRLIPSCGIFVTMNPGYAGRSELPDNLKAIVRPVSMMVPDFTLIAEIMMFSEGFSSAKILAKKMIAIMELSQQQLSKQDHYDYGLRSFVIPIARAAGSLKRVDPDASEEVILYRTMLDLIKPKLVYLDLPLFMALLSDLFPGVELPNNDGGSLRRAIEAEIREANLQVVPEYVVKIIQVFDCKVARHGNMIVGKTGAGKTEAWKCLQRALARLKKEEPDDERFQKVHVHIINPLALSNDELYGCFDEGTHEWQDGVLARLMRTLCKDDTPDQKWILFDGPVDTLWIESMNTTLDDNKLLTLLSGERILMTPQVSLLFEVEDLSQASPATVSRAGMIYLNVEDLGWRPFITSWMALKKDQVLVDLLNRLIDKYMDAVLEYKRLNCRELVPVDRLSCVRSFTKLFDSLATPENGVTPEEGDAYPLLTEMWFLFCIIWGIGGPLDEDGRKKFDAFMREMDTKYPSSETVFEYFIDSKTHQWTSWESRLSATYKPPPDVPFFKVLVPTVDTVRNKFVAQALVKVFQHTLIVGNVGVGKTMIVQSLLDSLPGDRGYMIINFSAQTSSNSLQDTIEGKLEKRTKGVFAPVGGRKLVTFIDDLNMPQKSAFGFLPPLELLKLWVDNGYWYDRQKCEVKHIKDMQLLAAMAPPGGGRNQFSQRVSACFSTVNVTTPNDLQLKRIFGTMLNAKLTDFDDEVKPLGDLITAATIAMYRMVSKELLPTPSKSHYLFNTRDLAKIIGGMMQATKAYFNSKDEMLQLWCHETCRIISDRMWDSADKEWMKKQLDEKLGSMFSTSYPSLFESYGGEIPPFVTFMKAGQDSPPYEPVRDMNALKDLLTEKLDDYALEPGNSAMDLVLFRDALHHICRIHRILQQPRGNALLVGVGGSGRKSLSRLAAYVAELKCFTIEITKNYRLVSSECFTIEITKNYRLVSSECFTIEMTKNYRLVSSECFTIEMTKNYRLVSSECFTIEITKNYRLTEFREDLKGLYRQAGCANKPTVFLFDETQIVFETFLEDVNNILTSGEVPNLFAKDEIGGVVDEVRPAAKAAGAGETQDQLYAFFLERVRTNLHVILCVSPVGEAFRERCRMFPGLVNCTTIDWFTEWPSDALFEVASKQLQAENLGSEEVKTNICKVFVTAHQSVEATSRRMLAQLNRRNYVTPTNYLETVRGYRYLLKEKRAELGDKSSKLKGGLEKLDETTVQVSSMKTVAEGKKVIVAQAKIDCEELLVEIVQDKRVADEQEKQVNAEAIKIGKEAEEANAIATQVQLELDKAIPALQAAEDALNVLTKKDMAELKAYAKPPTLVEITLAGVMTVLKRPPTWEESKKNLGDPSFMTKLIEFDKDKLDDAVLKKITKFTQMPDFTPDAIGKVSGAARGLCLWVRAMETYGYVAKDVAPKRAKLKAAQDNLAKKQAALKTAQDTLATVLAKVQALKDKYDDSTSRKKALEDELSDLEGKLSRAEKLVSGLAGLAGKLNPKLVSGLAGERTRWELSIADLEARLDRLPGDTVVASAFMSYAGPFPSEYRDELVKQTWLPQVKALHIPASELFDFALFLADPKNVRDWNIQGLPSDSFSTENGVIVTRGTRWPLMVDPQGQANKWIKNMEAKSGLKVLNLQMADMARQIENAIQFGNPVLLQDVLEEIDPVLEPVLAKAFIKRGNQTLIKLGDKEVDYNFDFRLYITTKLSNPHYTPEISTKATIVNFAVKEQGLEAQLLNTVVKCERPDLDRQKNDLVVKVAAGKRTQAELEDQILFLLATATGSLLDNVDLINTLDQSKTTWEEVNQMLQVAEDTAKKIETASQLYRPCSIRSSVLYFVLNDLSGIDPMYQFSLDAYNDLFLLSIKNSPKSDNLQERIKLLNDYHTFAVYKYTARGLFERHKLLLSLQICIRILQTASQVNTEEWQFLLKGGSVLDRTDQAPNPSPTWISEQAWDNLTELEDQLPNFKGIVNSYEQNNGEWERWYRQNEPETSEMPNEWESKCNELQRMIIVRCLRPDRVIFSATGYVANALGRKFVEPPVLDLGETYADSTPASPLIFVLSSGVDPTDNLRKLAAEKGMSAKLHTVALGQGQAPVATRLIEDGLREGTWVFLANCHLMTSWLPTLDKLIESFEAKQPHENFRLWLSSSPSPEFPIAILQRGIKMTTEPPKGLRANLLRMYNTISEESYSQCKAQGKYQKLLFALSYFHSVLLERRKFRTLGLNIPYDFNDTDFSVSDDLLKSYLDSYELTPWDAIKYLISEANYGGRVTDELDRRVLNSYLNKFYCEDALNIQNYPLSPLSTYYIPDNGTLSSFRDYIMTLPSTDRPEAFGQHSNAEISYLIEDSKILLDSLLSLQPRAASAAGGNKREDLVNNIAADLLDQVPLPFNLEEVMKSKGDDPSALHVVLFQEIERYNMLLSKVRKSCLELQKGIKGLVVMSADLDQIFDALFNAKVPAAWLKTYPSLKPLGPWTRDLLQRIEQLKFWVEDTYPRVYWLSGFTYPTGFLTAVLQTTARKNSVPIDTLSFEYTIVNLDEKEILAPPKDGVYIKGMFLEGAGWDFENGCLCEPEPMELIVHMPIVLFKPVENKKKNQKGIYSCPLYMYPVRTGTRERPSFMINTDLRAGSADPDHWVMRGTALLLALAS</sequence>
<keyword evidence="12" id="KW-0969">Cilium</keyword>
<comment type="similarity">
    <text evidence="2">Belongs to the dynein heavy chain family.</text>
</comment>
<dbReference type="Gene3D" id="3.40.50.300">
    <property type="entry name" value="P-loop containing nucleotide triphosphate hydrolases"/>
    <property type="match status" value="7"/>
</dbReference>
<evidence type="ECO:0000256" key="1">
    <source>
        <dbReference type="ARBA" id="ARBA00004611"/>
    </source>
</evidence>
<keyword evidence="4" id="KW-0493">Microtubule</keyword>
<dbReference type="Pfam" id="PF08393">
    <property type="entry name" value="DHC_N2"/>
    <property type="match status" value="1"/>
</dbReference>
<dbReference type="PANTHER" id="PTHR45703:SF32">
    <property type="entry name" value="DYNEINS HEAVY CHAIN"/>
    <property type="match status" value="1"/>
</dbReference>
<dbReference type="InterPro" id="IPR043160">
    <property type="entry name" value="Dynein_C_barrel"/>
</dbReference>
<dbReference type="SUPFAM" id="SSF52540">
    <property type="entry name" value="P-loop containing nucleoside triphosphate hydrolases"/>
    <property type="match status" value="4"/>
</dbReference>
<feature type="coiled-coil region" evidence="19">
    <location>
        <begin position="3349"/>
        <end position="3411"/>
    </location>
</feature>
<evidence type="ECO:0000256" key="11">
    <source>
        <dbReference type="ARBA" id="ARBA00023054"/>
    </source>
</evidence>
<dbReference type="Pfam" id="PF18198">
    <property type="entry name" value="AAA_lid_11"/>
    <property type="match status" value="1"/>
</dbReference>
<evidence type="ECO:0000256" key="4">
    <source>
        <dbReference type="ARBA" id="ARBA00022701"/>
    </source>
</evidence>
<dbReference type="InterPro" id="IPR013594">
    <property type="entry name" value="Dynein_heavy_tail"/>
</dbReference>
<evidence type="ECO:0000256" key="8">
    <source>
        <dbReference type="ARBA" id="ARBA00022840"/>
    </source>
</evidence>
<evidence type="ECO:0000256" key="7">
    <source>
        <dbReference type="ARBA" id="ARBA00022794"/>
    </source>
</evidence>
<evidence type="ECO:0000256" key="19">
    <source>
        <dbReference type="SAM" id="Coils"/>
    </source>
</evidence>
<dbReference type="Pfam" id="PF12774">
    <property type="entry name" value="AAA_6"/>
    <property type="match status" value="1"/>
</dbReference>
<dbReference type="Gene3D" id="1.10.8.1220">
    <property type="match status" value="1"/>
</dbReference>
<dbReference type="InterPro" id="IPR042228">
    <property type="entry name" value="Dynein_linker_3"/>
</dbReference>
<dbReference type="FunFam" id="3.20.180.20:FF:000001">
    <property type="entry name" value="Dynein axonemal heavy chain 5"/>
    <property type="match status" value="1"/>
</dbReference>
<evidence type="ECO:0000256" key="12">
    <source>
        <dbReference type="ARBA" id="ARBA00023069"/>
    </source>
</evidence>
<dbReference type="GO" id="GO:0008569">
    <property type="term" value="F:minus-end-directed microtubule motor activity"/>
    <property type="evidence" value="ECO:0007669"/>
    <property type="project" value="InterPro"/>
</dbReference>
<evidence type="ECO:0000313" key="22">
    <source>
        <dbReference type="Proteomes" id="UP000232323"/>
    </source>
</evidence>
<keyword evidence="7" id="KW-0970">Cilium biogenesis/degradation</keyword>
<dbReference type="Gene3D" id="1.20.58.1120">
    <property type="match status" value="1"/>
</dbReference>
<dbReference type="Gene3D" id="3.10.490.20">
    <property type="match status" value="1"/>
</dbReference>
<dbReference type="Gene3D" id="1.10.287.2620">
    <property type="match status" value="1"/>
</dbReference>
<reference evidence="21 22" key="1">
    <citation type="submission" date="2017-08" db="EMBL/GenBank/DDBJ databases">
        <title>Acidophilic green algal genome provides insights into adaptation to an acidic environment.</title>
        <authorList>
            <person name="Hirooka S."/>
            <person name="Hirose Y."/>
            <person name="Kanesaki Y."/>
            <person name="Higuchi S."/>
            <person name="Fujiwara T."/>
            <person name="Onuma R."/>
            <person name="Era A."/>
            <person name="Ohbayashi R."/>
            <person name="Uzuka A."/>
            <person name="Nozaki H."/>
            <person name="Yoshikawa H."/>
            <person name="Miyagishima S.Y."/>
        </authorList>
    </citation>
    <scope>NUCLEOTIDE SEQUENCE [LARGE SCALE GENOMIC DNA]</scope>
    <source>
        <strain evidence="21 22">NIES-2499</strain>
    </source>
</reference>
<keyword evidence="6" id="KW-0547">Nucleotide-binding</keyword>
<keyword evidence="11 19" id="KW-0175">Coiled coil</keyword>
<evidence type="ECO:0000256" key="6">
    <source>
        <dbReference type="ARBA" id="ARBA00022741"/>
    </source>
</evidence>
<comment type="function">
    <text evidence="16">Force generating protein of eukaryotic cilia and flagella. Produces force towards the minus ends of microtubules. Dynein has ATPase activity; the force-producing power stroke is thought to occur on release of ADP. Required for assembly of the I1 inner arm complex and its targeting to the appropriate axoneme location. Also required for phototaxis.</text>
</comment>
<dbReference type="Pfam" id="PF25007">
    <property type="entry name" value="DYH2-5-8_CC"/>
    <property type="match status" value="1"/>
</dbReference>
<organism evidence="21 22">
    <name type="scientific">Chlamydomonas eustigma</name>
    <dbReference type="NCBI Taxonomy" id="1157962"/>
    <lineage>
        <taxon>Eukaryota</taxon>
        <taxon>Viridiplantae</taxon>
        <taxon>Chlorophyta</taxon>
        <taxon>core chlorophytes</taxon>
        <taxon>Chlorophyceae</taxon>
        <taxon>CS clade</taxon>
        <taxon>Chlamydomonadales</taxon>
        <taxon>Chlamydomonadaceae</taxon>
        <taxon>Chlamydomonas</taxon>
    </lineage>
</organism>
<dbReference type="FunFam" id="1.10.8.1220:FF:000001">
    <property type="entry name" value="Dynein axonemal heavy chain 5"/>
    <property type="match status" value="1"/>
</dbReference>
<dbReference type="InterPro" id="IPR026983">
    <property type="entry name" value="DHC"/>
</dbReference>
<accession>A0A250X4L5</accession>
<dbReference type="Gene3D" id="1.20.1270.280">
    <property type="match status" value="1"/>
</dbReference>
<dbReference type="InterPro" id="IPR041658">
    <property type="entry name" value="AAA_lid_11"/>
</dbReference>
<evidence type="ECO:0000256" key="5">
    <source>
        <dbReference type="ARBA" id="ARBA00022737"/>
    </source>
</evidence>
<dbReference type="InterPro" id="IPR013602">
    <property type="entry name" value="Dynein_heavy_linker"/>
</dbReference>
<dbReference type="InterPro" id="IPR041228">
    <property type="entry name" value="Dynein_C"/>
</dbReference>
<dbReference type="GO" id="GO:0008017">
    <property type="term" value="F:microtubule binding"/>
    <property type="evidence" value="ECO:0007669"/>
    <property type="project" value="UniProtKB-ARBA"/>
</dbReference>
<dbReference type="FunFam" id="3.40.50.300:FF:000049">
    <property type="entry name" value="Dynein, axonemal, heavy chain 5"/>
    <property type="match status" value="1"/>
</dbReference>
<feature type="domain" description="AAA+ ATPase" evidence="20">
    <location>
        <begin position="1855"/>
        <end position="1991"/>
    </location>
</feature>
<dbReference type="GO" id="GO:0005874">
    <property type="term" value="C:microtubule"/>
    <property type="evidence" value="ECO:0007669"/>
    <property type="project" value="UniProtKB-KW"/>
</dbReference>
<dbReference type="InterPro" id="IPR027417">
    <property type="entry name" value="P-loop_NTPase"/>
</dbReference>
<protein>
    <recommendedName>
        <fullName evidence="18">Dynein-1, subspecies f</fullName>
    </recommendedName>
</protein>
<keyword evidence="15" id="KW-0966">Cell projection</keyword>
<dbReference type="InterPro" id="IPR035699">
    <property type="entry name" value="AAA_6"/>
</dbReference>
<dbReference type="SMART" id="SM00382">
    <property type="entry name" value="AAA"/>
    <property type="match status" value="3"/>
</dbReference>
<proteinExistence type="inferred from homology"/>
<evidence type="ECO:0000259" key="20">
    <source>
        <dbReference type="SMART" id="SM00382"/>
    </source>
</evidence>
<dbReference type="InterPro" id="IPR056759">
    <property type="entry name" value="DYH2-5-8_CC"/>
</dbReference>
<dbReference type="Gene3D" id="1.10.8.720">
    <property type="entry name" value="Region D6 of dynein motor"/>
    <property type="match status" value="1"/>
</dbReference>
<dbReference type="Pfam" id="PF03028">
    <property type="entry name" value="Dynein_heavy"/>
    <property type="match status" value="1"/>
</dbReference>
<dbReference type="FunFam" id="3.40.50.300:FF:002141">
    <property type="entry name" value="Dynein heavy chain"/>
    <property type="match status" value="1"/>
</dbReference>
<dbReference type="Pfam" id="PF08385">
    <property type="entry name" value="DHC_N1"/>
    <property type="match status" value="1"/>
</dbReference>
<dbReference type="FunFam" id="1.10.287.2620:FF:000002">
    <property type="entry name" value="Dynein heavy chain 2, axonemal"/>
    <property type="match status" value="1"/>
</dbReference>
<gene>
    <name evidence="21" type="ORF">CEUSTIGMA_g5143.t1</name>
</gene>
<keyword evidence="14" id="KW-0206">Cytoskeleton</keyword>
<dbReference type="InterPro" id="IPR041466">
    <property type="entry name" value="Dynein_AAA5_ext"/>
</dbReference>
<dbReference type="Proteomes" id="UP000232323">
    <property type="component" value="Unassembled WGS sequence"/>
</dbReference>
<keyword evidence="13" id="KW-0505">Motor protein</keyword>
<evidence type="ECO:0000256" key="17">
    <source>
        <dbReference type="ARBA" id="ARBA00063032"/>
    </source>
</evidence>
<dbReference type="Pfam" id="PF12777">
    <property type="entry name" value="MT"/>
    <property type="match status" value="1"/>
</dbReference>
<evidence type="ECO:0000256" key="2">
    <source>
        <dbReference type="ARBA" id="ARBA00008887"/>
    </source>
</evidence>
<dbReference type="Gene3D" id="1.20.140.100">
    <property type="entry name" value="Dynein heavy chain, N-terminal domain 2"/>
    <property type="match status" value="1"/>
</dbReference>
<keyword evidence="22" id="KW-1185">Reference proteome</keyword>
<evidence type="ECO:0000256" key="18">
    <source>
        <dbReference type="ARBA" id="ARBA00077719"/>
    </source>
</evidence>
<dbReference type="FunFam" id="1.20.140.100:FF:000006">
    <property type="entry name" value="dynein heavy chain 2, axonemal"/>
    <property type="match status" value="1"/>
</dbReference>
<evidence type="ECO:0000256" key="3">
    <source>
        <dbReference type="ARBA" id="ARBA00022490"/>
    </source>
</evidence>
<feature type="domain" description="AAA+ ATPase" evidence="20">
    <location>
        <begin position="2135"/>
        <end position="2342"/>
    </location>
</feature>
<keyword evidence="9" id="KW-0282">Flagellum</keyword>
<keyword evidence="10" id="KW-0243">Dynein</keyword>
<dbReference type="FunFam" id="1.20.920.20:FF:000001">
    <property type="entry name" value="dynein heavy chain 2, axonemal"/>
    <property type="match status" value="1"/>
</dbReference>
<dbReference type="EMBL" id="BEGY01000026">
    <property type="protein sequence ID" value="GAX77700.1"/>
    <property type="molecule type" value="Genomic_DNA"/>
</dbReference>
<dbReference type="OrthoDB" id="10251809at2759"/>
<dbReference type="Gene3D" id="3.20.180.20">
    <property type="entry name" value="Dynein heavy chain, N-terminal domain 2"/>
    <property type="match status" value="1"/>
</dbReference>
<dbReference type="FunFam" id="3.40.50.300:FF:000153">
    <property type="entry name" value="Dynein axonemal heavy chain 1"/>
    <property type="match status" value="1"/>
</dbReference>
<comment type="caution">
    <text evidence="21">The sequence shown here is derived from an EMBL/GenBank/DDBJ whole genome shotgun (WGS) entry which is preliminary data.</text>
</comment>
<dbReference type="GO" id="GO:0036156">
    <property type="term" value="C:inner dynein arm"/>
    <property type="evidence" value="ECO:0007669"/>
    <property type="project" value="UniProtKB-ARBA"/>
</dbReference>
<dbReference type="FunFam" id="3.40.50.300:FF:000044">
    <property type="entry name" value="Dynein heavy chain 5, axonemal"/>
    <property type="match status" value="1"/>
</dbReference>
<evidence type="ECO:0000256" key="10">
    <source>
        <dbReference type="ARBA" id="ARBA00023017"/>
    </source>
</evidence>
<comment type="subunit">
    <text evidence="17">The I1 inner arm complex (also known as the f dynein complex) is a two-headed isoform composed of two heavy chains (1-alpha and 1-beta), three intermediate chains and three light chains. I1 occupies a specific position proximal to the first radial spoke and repeats every 96 nm along the length of the axoneme.</text>
</comment>
<evidence type="ECO:0000256" key="14">
    <source>
        <dbReference type="ARBA" id="ARBA00023212"/>
    </source>
</evidence>
<dbReference type="InterPro" id="IPR003593">
    <property type="entry name" value="AAA+_ATPase"/>
</dbReference>
<dbReference type="Pfam" id="PF12775">
    <property type="entry name" value="AAA_7"/>
    <property type="match status" value="1"/>
</dbReference>
<dbReference type="Gene3D" id="1.20.920.20">
    <property type="match status" value="1"/>
</dbReference>
<dbReference type="InterPro" id="IPR042222">
    <property type="entry name" value="Dynein_2_N"/>
</dbReference>
<dbReference type="Gene3D" id="1.20.920.30">
    <property type="match status" value="1"/>
</dbReference>
<keyword evidence="5" id="KW-0677">Repeat</keyword>
<dbReference type="GO" id="GO:0036159">
    <property type="term" value="P:inner dynein arm assembly"/>
    <property type="evidence" value="ECO:0007669"/>
    <property type="project" value="UniProtKB-ARBA"/>
</dbReference>
<evidence type="ECO:0000256" key="9">
    <source>
        <dbReference type="ARBA" id="ARBA00022846"/>
    </source>
</evidence>
<dbReference type="Gene3D" id="6.10.140.1060">
    <property type="match status" value="1"/>
</dbReference>
<dbReference type="Pfam" id="PF17852">
    <property type="entry name" value="Dynein_AAA_lid"/>
    <property type="match status" value="1"/>
</dbReference>